<dbReference type="RefSeq" id="WP_096349304.1">
    <property type="nucleotide sequence ID" value="NZ_AP017313.1"/>
</dbReference>
<dbReference type="AlphaFoldDB" id="A0A110AZE7"/>
<evidence type="ECO:0000313" key="5">
    <source>
        <dbReference type="Proteomes" id="UP000218263"/>
    </source>
</evidence>
<dbReference type="Pfam" id="PF08240">
    <property type="entry name" value="ADH_N"/>
    <property type="match status" value="1"/>
</dbReference>
<dbReference type="Proteomes" id="UP000218263">
    <property type="component" value="Chromosome"/>
</dbReference>
<dbReference type="InterPro" id="IPR011032">
    <property type="entry name" value="GroES-like_sf"/>
</dbReference>
<dbReference type="InterPro" id="IPR013149">
    <property type="entry name" value="ADH-like_C"/>
</dbReference>
<protein>
    <submittedName>
        <fullName evidence="4">Quinone oxidoreductase 1</fullName>
        <ecNumber evidence="4">1.6.5.5</ecNumber>
    </submittedName>
</protein>
<keyword evidence="5" id="KW-1185">Reference proteome</keyword>
<evidence type="ECO:0000313" key="4">
    <source>
        <dbReference type="EMBL" id="BAU51928.1"/>
    </source>
</evidence>
<dbReference type="Gene3D" id="3.40.50.720">
    <property type="entry name" value="NAD(P)-binding Rossmann-like Domain"/>
    <property type="match status" value="1"/>
</dbReference>
<dbReference type="InterPro" id="IPR036291">
    <property type="entry name" value="NAD(P)-bd_dom_sf"/>
</dbReference>
<accession>A0A110AZE7</accession>
<dbReference type="SMART" id="SM00829">
    <property type="entry name" value="PKS_ER"/>
    <property type="match status" value="1"/>
</dbReference>
<dbReference type="GO" id="GO:0005829">
    <property type="term" value="C:cytosol"/>
    <property type="evidence" value="ECO:0007669"/>
    <property type="project" value="TreeGrafter"/>
</dbReference>
<dbReference type="GO" id="GO:0070402">
    <property type="term" value="F:NADPH binding"/>
    <property type="evidence" value="ECO:0007669"/>
    <property type="project" value="TreeGrafter"/>
</dbReference>
<dbReference type="EC" id="1.6.5.5" evidence="4"/>
<name>A0A110AZE7_9SPHI</name>
<evidence type="ECO:0000256" key="1">
    <source>
        <dbReference type="ARBA" id="ARBA00022857"/>
    </source>
</evidence>
<dbReference type="GO" id="GO:0003960">
    <property type="term" value="F:quinone reductase (NADPH) activity"/>
    <property type="evidence" value="ECO:0007669"/>
    <property type="project" value="UniProtKB-EC"/>
</dbReference>
<sequence>MKAVVLNEIGGVLELQEVATPRPGKSQVLIKVESSGVNFAESQMRQGLYPVIPDTPVILGAEVAGVVEQVGGDADADLLGKRVVAVLFATGGHGGYAEYAIASVEEVIQIPDNVSYDDALAIPVQGLTAYFLLTEAAKISGTDAVLIHAAAGGVGSVAIQLAKILGIGKVFAGASSVSKLELASSLGADVVVNYTDPDWMEQIQTETDGKGLSVILSSGTNDIVKQSFNLLAPHGRFVVYGSLDILSSSFGADQVMQLVFKNQSVTGFYIGSYTAIPGNFKRAADYLLHLVSSGALKIITSSRYELKDAQQAHEDMANRKTVGKVILKIKSN</sequence>
<organism evidence="4 5">
    <name type="scientific">Mucilaginibacter gotjawali</name>
    <dbReference type="NCBI Taxonomy" id="1550579"/>
    <lineage>
        <taxon>Bacteria</taxon>
        <taxon>Pseudomonadati</taxon>
        <taxon>Bacteroidota</taxon>
        <taxon>Sphingobacteriia</taxon>
        <taxon>Sphingobacteriales</taxon>
        <taxon>Sphingobacteriaceae</taxon>
        <taxon>Mucilaginibacter</taxon>
    </lineage>
</organism>
<keyword evidence="1" id="KW-0521">NADP</keyword>
<feature type="domain" description="Enoyl reductase (ER)" evidence="3">
    <location>
        <begin position="11"/>
        <end position="327"/>
    </location>
</feature>
<dbReference type="OrthoDB" id="9787435at2"/>
<proteinExistence type="predicted"/>
<reference evidence="4 5" key="1">
    <citation type="submission" date="2015-12" db="EMBL/GenBank/DDBJ databases">
        <title>Genome sequence of Mucilaginibacter gotjawali.</title>
        <authorList>
            <person name="Lee J.S."/>
            <person name="Lee K.C."/>
            <person name="Kim K.K."/>
            <person name="Lee B.W."/>
        </authorList>
    </citation>
    <scope>NUCLEOTIDE SEQUENCE [LARGE SCALE GENOMIC DNA]</scope>
    <source>
        <strain evidence="4 5">SA3-7</strain>
    </source>
</reference>
<gene>
    <name evidence="4" type="primary">qorA</name>
    <name evidence="4" type="ORF">MgSA37_00077</name>
</gene>
<dbReference type="PANTHER" id="PTHR48106:SF13">
    <property type="entry name" value="QUINONE OXIDOREDUCTASE-RELATED"/>
    <property type="match status" value="1"/>
</dbReference>
<dbReference type="Gene3D" id="3.90.180.10">
    <property type="entry name" value="Medium-chain alcohol dehydrogenases, catalytic domain"/>
    <property type="match status" value="1"/>
</dbReference>
<dbReference type="PANTHER" id="PTHR48106">
    <property type="entry name" value="QUINONE OXIDOREDUCTASE PIG3-RELATED"/>
    <property type="match status" value="1"/>
</dbReference>
<dbReference type="InterPro" id="IPR020843">
    <property type="entry name" value="ER"/>
</dbReference>
<dbReference type="SUPFAM" id="SSF51735">
    <property type="entry name" value="NAD(P)-binding Rossmann-fold domains"/>
    <property type="match status" value="1"/>
</dbReference>
<dbReference type="KEGG" id="mgot:MgSA37_00077"/>
<dbReference type="SUPFAM" id="SSF50129">
    <property type="entry name" value="GroES-like"/>
    <property type="match status" value="1"/>
</dbReference>
<evidence type="ECO:0000259" key="3">
    <source>
        <dbReference type="SMART" id="SM00829"/>
    </source>
</evidence>
<dbReference type="EMBL" id="AP017313">
    <property type="protein sequence ID" value="BAU51928.1"/>
    <property type="molecule type" value="Genomic_DNA"/>
</dbReference>
<keyword evidence="2 4" id="KW-0560">Oxidoreductase</keyword>
<dbReference type="Pfam" id="PF00107">
    <property type="entry name" value="ADH_zinc_N"/>
    <property type="match status" value="1"/>
</dbReference>
<dbReference type="CDD" id="cd08241">
    <property type="entry name" value="QOR1"/>
    <property type="match status" value="1"/>
</dbReference>
<evidence type="ECO:0000256" key="2">
    <source>
        <dbReference type="ARBA" id="ARBA00023002"/>
    </source>
</evidence>
<dbReference type="GO" id="GO:0035925">
    <property type="term" value="F:mRNA 3'-UTR AU-rich region binding"/>
    <property type="evidence" value="ECO:0007669"/>
    <property type="project" value="TreeGrafter"/>
</dbReference>
<dbReference type="InterPro" id="IPR013154">
    <property type="entry name" value="ADH-like_N"/>
</dbReference>